<protein>
    <submittedName>
        <fullName evidence="1">Uncharacterized protein</fullName>
    </submittedName>
</protein>
<dbReference type="AlphaFoldDB" id="A0A6J4Q4P2"/>
<dbReference type="EMBL" id="CADCVD010000031">
    <property type="protein sequence ID" value="CAA9434533.1"/>
    <property type="molecule type" value="Genomic_DNA"/>
</dbReference>
<proteinExistence type="predicted"/>
<organism evidence="1">
    <name type="scientific">uncultured Rubrobacteraceae bacterium</name>
    <dbReference type="NCBI Taxonomy" id="349277"/>
    <lineage>
        <taxon>Bacteria</taxon>
        <taxon>Bacillati</taxon>
        <taxon>Actinomycetota</taxon>
        <taxon>Rubrobacteria</taxon>
        <taxon>Rubrobacterales</taxon>
        <taxon>Rubrobacteraceae</taxon>
        <taxon>environmental samples</taxon>
    </lineage>
</organism>
<feature type="non-terminal residue" evidence="1">
    <location>
        <position position="1"/>
    </location>
</feature>
<name>A0A6J4Q4P2_9ACTN</name>
<reference evidence="1" key="1">
    <citation type="submission" date="2020-02" db="EMBL/GenBank/DDBJ databases">
        <authorList>
            <person name="Meier V. D."/>
        </authorList>
    </citation>
    <scope>NUCLEOTIDE SEQUENCE</scope>
    <source>
        <strain evidence="1">AVDCRST_MAG37</strain>
    </source>
</reference>
<accession>A0A6J4Q4P2</accession>
<sequence>DKEHRRERSVQGPPADENAILAPVQGRFEAYLCPARI</sequence>
<evidence type="ECO:0000313" key="1">
    <source>
        <dbReference type="EMBL" id="CAA9434533.1"/>
    </source>
</evidence>
<gene>
    <name evidence="1" type="ORF">AVDCRST_MAG37-880</name>
</gene>
<feature type="non-terminal residue" evidence="1">
    <location>
        <position position="37"/>
    </location>
</feature>